<dbReference type="Gene3D" id="3.60.15.10">
    <property type="entry name" value="Ribonuclease Z/Hydroxyacylglutathione hydrolase-like"/>
    <property type="match status" value="1"/>
</dbReference>
<accession>X1V2N6</accession>
<reference evidence="2" key="1">
    <citation type="journal article" date="2014" name="Front. Microbiol.">
        <title>High frequency of phylogenetically diverse reductive dehalogenase-homologous genes in deep subseafloor sedimentary metagenomes.</title>
        <authorList>
            <person name="Kawai M."/>
            <person name="Futagami T."/>
            <person name="Toyoda A."/>
            <person name="Takaki Y."/>
            <person name="Nishi S."/>
            <person name="Hori S."/>
            <person name="Arai W."/>
            <person name="Tsubouchi T."/>
            <person name="Morono Y."/>
            <person name="Uchiyama I."/>
            <person name="Ito T."/>
            <person name="Fujiyama A."/>
            <person name="Inagaki F."/>
            <person name="Takami H."/>
        </authorList>
    </citation>
    <scope>NUCLEOTIDE SEQUENCE</scope>
    <source>
        <strain evidence="2">Expedition CK06-06</strain>
    </source>
</reference>
<proteinExistence type="predicted"/>
<gene>
    <name evidence="2" type="ORF">S12H4_50945</name>
</gene>
<dbReference type="SUPFAM" id="SSF56281">
    <property type="entry name" value="Metallo-hydrolase/oxidoreductase"/>
    <property type="match status" value="1"/>
</dbReference>
<feature type="domain" description="Zn-dependent metallo-hydrolase RNA specificity" evidence="1">
    <location>
        <begin position="110"/>
        <end position="146"/>
    </location>
</feature>
<dbReference type="InterPro" id="IPR011108">
    <property type="entry name" value="RMMBL"/>
</dbReference>
<dbReference type="AlphaFoldDB" id="X1V2N6"/>
<comment type="caution">
    <text evidence="2">The sequence shown here is derived from an EMBL/GenBank/DDBJ whole genome shotgun (WGS) entry which is preliminary data.</text>
</comment>
<protein>
    <recommendedName>
        <fullName evidence="1">Zn-dependent metallo-hydrolase RNA specificity domain-containing protein</fullName>
    </recommendedName>
</protein>
<dbReference type="InterPro" id="IPR036866">
    <property type="entry name" value="RibonucZ/Hydroxyglut_hydro"/>
</dbReference>
<organism evidence="2">
    <name type="scientific">marine sediment metagenome</name>
    <dbReference type="NCBI Taxonomy" id="412755"/>
    <lineage>
        <taxon>unclassified sequences</taxon>
        <taxon>metagenomes</taxon>
        <taxon>ecological metagenomes</taxon>
    </lineage>
</organism>
<name>X1V2N6_9ZZZZ</name>
<dbReference type="Pfam" id="PF07521">
    <property type="entry name" value="RMMBL"/>
    <property type="match status" value="1"/>
</dbReference>
<feature type="non-terminal residue" evidence="2">
    <location>
        <position position="1"/>
    </location>
</feature>
<dbReference type="EMBL" id="BARW01032147">
    <property type="protein sequence ID" value="GAJ10072.1"/>
    <property type="molecule type" value="Genomic_DNA"/>
</dbReference>
<sequence>LIYSEYKSSKSYWEENFLKNQLQYIDPTEISKAPDKYILCFSLYEIKNLLDIKPQNGTYIYSSSEAFQEESEFDFIRLNYWLKHFEFNVNGFEILNENGRLKPEFTKGFHASGHASRSDLLWAIETIDPDYIIPVHTENATWFKENFDNFLQLKEAQKFSF</sequence>
<evidence type="ECO:0000259" key="1">
    <source>
        <dbReference type="Pfam" id="PF07521"/>
    </source>
</evidence>
<evidence type="ECO:0000313" key="2">
    <source>
        <dbReference type="EMBL" id="GAJ10072.1"/>
    </source>
</evidence>